<dbReference type="InterPro" id="IPR019188">
    <property type="entry name" value="SNAPC1"/>
</dbReference>
<proteinExistence type="predicted"/>
<sequence>MDPMRIVVSSYIKDINRYLEIISDYGLPNYKYFNYVLNRMGISYIYVSKYEIFNKQKNVVIQFVESTLVALKKKFISETSPVSRAGIIFLLSKIFFTDDIANLLKLRITSEEWEEFKNYINTIKHLPDYEKTRIIFYQLFLENFFKFTMKNKALALDFGNADEKKDPQEFYEKEDLLWNDIKDEISTIQHTDVVELNQLMKLREECIKPFEEKFPEKNTIEEVLNDFETIKSSVNTQIIDKSSTSKQLKRGEIIRQCRSFLNASSGPSSIIGEFEVDEIYFDSEEDSPTVSKKRKRMKKNFKQSKNKKETIKIEENSSSDSDSDGSAKDFKHMNRSLGYHSQNVMKGIGATINLDKLRSCYDDTNETNTK</sequence>
<dbReference type="Pfam" id="PF09808">
    <property type="entry name" value="SNAPC1"/>
    <property type="match status" value="1"/>
</dbReference>
<evidence type="ECO:0000313" key="2">
    <source>
        <dbReference type="EMBL" id="CRK88529.1"/>
    </source>
</evidence>
<dbReference type="AlphaFoldDB" id="A0A1J1HQP3"/>
<evidence type="ECO:0000313" key="3">
    <source>
        <dbReference type="Proteomes" id="UP000183832"/>
    </source>
</evidence>
<keyword evidence="3" id="KW-1185">Reference proteome</keyword>
<feature type="compositionally biased region" description="Basic and acidic residues" evidence="1">
    <location>
        <begin position="306"/>
        <end position="315"/>
    </location>
</feature>
<dbReference type="EMBL" id="CVRI01000008">
    <property type="protein sequence ID" value="CRK88529.1"/>
    <property type="molecule type" value="Genomic_DNA"/>
</dbReference>
<evidence type="ECO:0000256" key="1">
    <source>
        <dbReference type="SAM" id="MobiDB-lite"/>
    </source>
</evidence>
<feature type="compositionally biased region" description="Basic residues" evidence="1">
    <location>
        <begin position="291"/>
        <end position="305"/>
    </location>
</feature>
<reference evidence="2 3" key="1">
    <citation type="submission" date="2015-04" db="EMBL/GenBank/DDBJ databases">
        <authorList>
            <person name="Syromyatnikov M.Y."/>
            <person name="Popov V.N."/>
        </authorList>
    </citation>
    <scope>NUCLEOTIDE SEQUENCE [LARGE SCALE GENOMIC DNA]</scope>
</reference>
<organism evidence="2 3">
    <name type="scientific">Clunio marinus</name>
    <dbReference type="NCBI Taxonomy" id="568069"/>
    <lineage>
        <taxon>Eukaryota</taxon>
        <taxon>Metazoa</taxon>
        <taxon>Ecdysozoa</taxon>
        <taxon>Arthropoda</taxon>
        <taxon>Hexapoda</taxon>
        <taxon>Insecta</taxon>
        <taxon>Pterygota</taxon>
        <taxon>Neoptera</taxon>
        <taxon>Endopterygota</taxon>
        <taxon>Diptera</taxon>
        <taxon>Nematocera</taxon>
        <taxon>Chironomoidea</taxon>
        <taxon>Chironomidae</taxon>
        <taxon>Clunio</taxon>
    </lineage>
</organism>
<accession>A0A1J1HQP3</accession>
<protein>
    <submittedName>
        <fullName evidence="2">CLUMA_CG002251, isoform A</fullName>
    </submittedName>
</protein>
<feature type="region of interest" description="Disordered" evidence="1">
    <location>
        <begin position="285"/>
        <end position="339"/>
    </location>
</feature>
<name>A0A1J1HQP3_9DIPT</name>
<dbReference type="Proteomes" id="UP000183832">
    <property type="component" value="Unassembled WGS sequence"/>
</dbReference>
<gene>
    <name evidence="2" type="ORF">CLUMA_CG002251</name>
</gene>
<dbReference type="OrthoDB" id="7790905at2759"/>